<keyword evidence="5" id="KW-0675">Receptor</keyword>
<accession>A0A1B6NVQ5</accession>
<sequence>MLNTAKKKREIDEPDNAAGTFFNALGEDKGEYDVSEVFTEVTIPLLEGLPGVDMLTFDTAARIANYSSIGNAKSWKLGLDWQIFEDLRVRATKSSALRAPNISELYGEASQTFLPLTIHAVQIT</sequence>
<dbReference type="PANTHER" id="PTHR47234">
    <property type="match status" value="1"/>
</dbReference>
<dbReference type="EMBL" id="AYSL01000478">
    <property type="protein sequence ID" value="KTF07544.1"/>
    <property type="molecule type" value="Genomic_DNA"/>
</dbReference>
<dbReference type="Gene3D" id="2.40.170.20">
    <property type="entry name" value="TonB-dependent receptor, beta-barrel domain"/>
    <property type="match status" value="1"/>
</dbReference>
<evidence type="ECO:0000313" key="5">
    <source>
        <dbReference type="EMBL" id="KTF07544.1"/>
    </source>
</evidence>
<evidence type="ECO:0000256" key="3">
    <source>
        <dbReference type="ARBA" id="ARBA00023237"/>
    </source>
</evidence>
<reference evidence="5" key="1">
    <citation type="submission" date="2013-11" db="EMBL/GenBank/DDBJ databases">
        <title>Microbial diversity, functional groups and degradation webs in Northern and Southern Mediterranean and Red Sea marine crude oil polluted sites.</title>
        <authorList>
            <person name="Daffonchio D."/>
            <person name="Mapelli F."/>
            <person name="Ferrer M."/>
            <person name="Richter M."/>
            <person name="Cherif A."/>
            <person name="Malkawi H.I."/>
            <person name="Yakimov M.M."/>
            <person name="Abdel-Fattah Y.R."/>
            <person name="Blaghen M."/>
            <person name="Golyshin P.N."/>
            <person name="Kalogerakis N."/>
            <person name="Boon N."/>
            <person name="Magagnini M."/>
            <person name="Fava F."/>
        </authorList>
    </citation>
    <scope>NUCLEOTIDE SEQUENCE</scope>
</reference>
<keyword evidence="2" id="KW-0472">Membrane</keyword>
<gene>
    <name evidence="5" type="ORF">MGSAQ_000961</name>
</gene>
<evidence type="ECO:0000256" key="1">
    <source>
        <dbReference type="ARBA" id="ARBA00004442"/>
    </source>
</evidence>
<comment type="caution">
    <text evidence="5">The sequence shown here is derived from an EMBL/GenBank/DDBJ whole genome shotgun (WGS) entry which is preliminary data.</text>
</comment>
<dbReference type="InterPro" id="IPR000531">
    <property type="entry name" value="Beta-barrel_TonB"/>
</dbReference>
<name>A0A1B6NVQ5_9ZZZZ</name>
<dbReference type="AlphaFoldDB" id="A0A1B6NVQ5"/>
<dbReference type="Pfam" id="PF00593">
    <property type="entry name" value="TonB_dep_Rec_b-barrel"/>
    <property type="match status" value="1"/>
</dbReference>
<organism evidence="5">
    <name type="scientific">marine sediment metagenome</name>
    <dbReference type="NCBI Taxonomy" id="412755"/>
    <lineage>
        <taxon>unclassified sequences</taxon>
        <taxon>metagenomes</taxon>
        <taxon>ecological metagenomes</taxon>
    </lineage>
</organism>
<evidence type="ECO:0000259" key="4">
    <source>
        <dbReference type="Pfam" id="PF00593"/>
    </source>
</evidence>
<feature type="domain" description="TonB-dependent receptor-like beta-barrel" evidence="4">
    <location>
        <begin position="15"/>
        <end position="107"/>
    </location>
</feature>
<evidence type="ECO:0000256" key="2">
    <source>
        <dbReference type="ARBA" id="ARBA00023136"/>
    </source>
</evidence>
<dbReference type="SUPFAM" id="SSF56935">
    <property type="entry name" value="Porins"/>
    <property type="match status" value="1"/>
</dbReference>
<dbReference type="GO" id="GO:0009279">
    <property type="term" value="C:cell outer membrane"/>
    <property type="evidence" value="ECO:0007669"/>
    <property type="project" value="UniProtKB-SubCell"/>
</dbReference>
<proteinExistence type="predicted"/>
<dbReference type="PANTHER" id="PTHR47234:SF2">
    <property type="entry name" value="TONB-DEPENDENT RECEPTOR"/>
    <property type="match status" value="1"/>
</dbReference>
<protein>
    <submittedName>
        <fullName evidence="5">TonB-dependent outer membrane receptor</fullName>
    </submittedName>
</protein>
<dbReference type="InterPro" id="IPR036942">
    <property type="entry name" value="Beta-barrel_TonB_sf"/>
</dbReference>
<keyword evidence="3" id="KW-0998">Cell outer membrane</keyword>
<comment type="subcellular location">
    <subcellularLocation>
        <location evidence="1">Cell outer membrane</location>
    </subcellularLocation>
</comment>